<accession>A0A5K0XV84</accession>
<feature type="compositionally biased region" description="Acidic residues" evidence="1">
    <location>
        <begin position="376"/>
        <end position="412"/>
    </location>
</feature>
<feature type="compositionally biased region" description="Low complexity" evidence="1">
    <location>
        <begin position="179"/>
        <end position="197"/>
    </location>
</feature>
<feature type="compositionally biased region" description="Basic and acidic residues" evidence="1">
    <location>
        <begin position="576"/>
        <end position="585"/>
    </location>
</feature>
<dbReference type="Pfam" id="PF07839">
    <property type="entry name" value="CaM_binding"/>
    <property type="match status" value="1"/>
</dbReference>
<feature type="compositionally biased region" description="Basic and acidic residues" evidence="1">
    <location>
        <begin position="1"/>
        <end position="15"/>
    </location>
</feature>
<feature type="compositionally biased region" description="Low complexity" evidence="1">
    <location>
        <begin position="160"/>
        <end position="171"/>
    </location>
</feature>
<proteinExistence type="predicted"/>
<dbReference type="AlphaFoldDB" id="A0A5K0XV84"/>
<dbReference type="InterPro" id="IPR012417">
    <property type="entry name" value="CaM-bd_dom_pln"/>
</dbReference>
<feature type="region of interest" description="Disordered" evidence="1">
    <location>
        <begin position="473"/>
        <end position="498"/>
    </location>
</feature>
<sequence>MAARVKDVAAARKGDAASASASSPSGKARSNPEPTSQSGTVDSELVDPITGKPLPHYLRPTISSCHDICKYGKRRAAAERREQEKTIRRLPSIKSVSTSPSSKPSAAAHRRSSSTSTSPKDSTGKAVATPFTRTVSFGRTTTPRTSRPRERQPISAISIVTTNVTATTTTTKKQETAKPNKNANSSSSDSTVANTVTKVSESSRDHEVEKIEEKTMILEECDGSQEEKLEHAVPLEALGSIPSSEEESTPAAVITITTADDATFIISPSMDEPETAEQKVAMPTEEQTEEPEICTIGILTPQLSVQEGLPGIDELQDEDVGESAINNQVDDDADAEENAAGAKNVDDVGEIQGEEKEENVEDQKDGEEEKEKKQEEEEIEEKEENDSSYDEYSDNLDSENDDDSEEEGEEELKDGKQATKREKTPRGQGEEGQEDTPKKLRFRRGTVLSRGAEECEDKPKKLRFRRGRVIDEEDSKAHSRRRRFKQRGEAMDMDGAANVTTAGSGKAVLKANGGQEKKDGAVVFNQVIEETASKLVESRKSKVRALVGAFETVISIHETDAQNSQGHAHAHPAASAKEEEISHGQ</sequence>
<protein>
    <recommendedName>
        <fullName evidence="2">Calmodulin-binding domain-containing protein</fullName>
    </recommendedName>
</protein>
<feature type="region of interest" description="Disordered" evidence="1">
    <location>
        <begin position="558"/>
        <end position="585"/>
    </location>
</feature>
<feature type="compositionally biased region" description="Low complexity" evidence="1">
    <location>
        <begin position="92"/>
        <end position="125"/>
    </location>
</feature>
<dbReference type="PANTHER" id="PTHR33349">
    <property type="entry name" value="EMB|CAB62594.1"/>
    <property type="match status" value="1"/>
</dbReference>
<reference evidence="3" key="1">
    <citation type="submission" date="2019-09" db="EMBL/GenBank/DDBJ databases">
        <authorList>
            <person name="Zhang L."/>
        </authorList>
    </citation>
    <scope>NUCLEOTIDE SEQUENCE</scope>
</reference>
<evidence type="ECO:0000313" key="3">
    <source>
        <dbReference type="EMBL" id="VVV69279.1"/>
    </source>
</evidence>
<name>A0A5K0XV84_9MAGN</name>
<feature type="region of interest" description="Disordered" evidence="1">
    <location>
        <begin position="272"/>
        <end position="292"/>
    </location>
</feature>
<organism evidence="3">
    <name type="scientific">Nymphaea colorata</name>
    <name type="common">pocket water lily</name>
    <dbReference type="NCBI Taxonomy" id="210225"/>
    <lineage>
        <taxon>Eukaryota</taxon>
        <taxon>Viridiplantae</taxon>
        <taxon>Streptophyta</taxon>
        <taxon>Embryophyta</taxon>
        <taxon>Tracheophyta</taxon>
        <taxon>Spermatophyta</taxon>
        <taxon>Magnoliopsida</taxon>
        <taxon>Nymphaeales</taxon>
        <taxon>Nymphaeaceae</taxon>
        <taxon>Nymphaea</taxon>
    </lineage>
</organism>
<dbReference type="Gramene" id="NC11G0243950.1">
    <property type="protein sequence ID" value="NC11G0243950.1:cds"/>
    <property type="gene ID" value="NC11G0243950"/>
</dbReference>
<dbReference type="OrthoDB" id="1939646at2759"/>
<feature type="compositionally biased region" description="Low complexity" evidence="1">
    <location>
        <begin position="16"/>
        <end position="29"/>
    </location>
</feature>
<feature type="domain" description="Calmodulin-binding" evidence="2">
    <location>
        <begin position="436"/>
        <end position="555"/>
    </location>
</feature>
<evidence type="ECO:0000259" key="2">
    <source>
        <dbReference type="SMART" id="SM01054"/>
    </source>
</evidence>
<feature type="region of interest" description="Disordered" evidence="1">
    <location>
        <begin position="73"/>
        <end position="209"/>
    </location>
</feature>
<dbReference type="EMBL" id="LR721776">
    <property type="protein sequence ID" value="VVV69279.1"/>
    <property type="molecule type" value="Genomic_DNA"/>
</dbReference>
<feature type="compositionally biased region" description="Polar residues" evidence="1">
    <location>
        <begin position="32"/>
        <end position="41"/>
    </location>
</feature>
<feature type="region of interest" description="Disordered" evidence="1">
    <location>
        <begin position="1"/>
        <end position="60"/>
    </location>
</feature>
<feature type="compositionally biased region" description="Basic and acidic residues" evidence="1">
    <location>
        <begin position="413"/>
        <end position="429"/>
    </location>
</feature>
<feature type="region of interest" description="Disordered" evidence="1">
    <location>
        <begin position="305"/>
        <end position="459"/>
    </location>
</feature>
<gene>
    <name evidence="3" type="ORF">NYM_LOCUS7277</name>
</gene>
<dbReference type="GO" id="GO:0005516">
    <property type="term" value="F:calmodulin binding"/>
    <property type="evidence" value="ECO:0007669"/>
    <property type="project" value="InterPro"/>
</dbReference>
<dbReference type="SMART" id="SM01054">
    <property type="entry name" value="CaM_binding"/>
    <property type="match status" value="1"/>
</dbReference>
<evidence type="ECO:0000256" key="1">
    <source>
        <dbReference type="SAM" id="MobiDB-lite"/>
    </source>
</evidence>
<feature type="compositionally biased region" description="Basic and acidic residues" evidence="1">
    <location>
        <begin position="361"/>
        <end position="375"/>
    </location>
</feature>
<dbReference type="OMA" id="EYEYTSG"/>
<feature type="compositionally biased region" description="Basic and acidic residues" evidence="1">
    <location>
        <begin position="76"/>
        <end position="87"/>
    </location>
</feature>
<dbReference type="PANTHER" id="PTHR33349:SF20">
    <property type="entry name" value="CHROMO DOMAIN CEC-LIKE PROTEIN"/>
    <property type="match status" value="1"/>
</dbReference>